<evidence type="ECO:0000313" key="8">
    <source>
        <dbReference type="Proteomes" id="UP001519460"/>
    </source>
</evidence>
<evidence type="ECO:0000259" key="6">
    <source>
        <dbReference type="PROSITE" id="PS50054"/>
    </source>
</evidence>
<feature type="domain" description="Tyrosine-protein phosphatase" evidence="6">
    <location>
        <begin position="350"/>
        <end position="508"/>
    </location>
</feature>
<dbReference type="Proteomes" id="UP001519460">
    <property type="component" value="Unassembled WGS sequence"/>
</dbReference>
<dbReference type="EC" id="3.1.3.48" evidence="2"/>
<evidence type="ECO:0000256" key="3">
    <source>
        <dbReference type="ARBA" id="ARBA00022801"/>
    </source>
</evidence>
<dbReference type="InterPro" id="IPR029021">
    <property type="entry name" value="Prot-tyrosine_phosphatase-like"/>
</dbReference>
<protein>
    <recommendedName>
        <fullName evidence="2">protein-tyrosine-phosphatase</fullName>
        <ecNumber evidence="2">3.1.3.48</ecNumber>
    </recommendedName>
</protein>
<dbReference type="Gene3D" id="3.90.190.10">
    <property type="entry name" value="Protein tyrosine phosphatase superfamily"/>
    <property type="match status" value="1"/>
</dbReference>
<keyword evidence="3" id="KW-0378">Hydrolase</keyword>
<dbReference type="PANTHER" id="PTHR10159">
    <property type="entry name" value="DUAL SPECIFICITY PROTEIN PHOSPHATASE"/>
    <property type="match status" value="1"/>
</dbReference>
<keyword evidence="4" id="KW-0904">Protein phosphatase</keyword>
<feature type="region of interest" description="Disordered" evidence="5">
    <location>
        <begin position="184"/>
        <end position="218"/>
    </location>
</feature>
<dbReference type="Pfam" id="PF00782">
    <property type="entry name" value="DSPc"/>
    <property type="match status" value="1"/>
</dbReference>
<dbReference type="InterPro" id="IPR000340">
    <property type="entry name" value="Dual-sp_phosphatase_cat-dom"/>
</dbReference>
<name>A0ABD0L6N9_9CAEN</name>
<evidence type="ECO:0000256" key="5">
    <source>
        <dbReference type="SAM" id="MobiDB-lite"/>
    </source>
</evidence>
<evidence type="ECO:0000256" key="4">
    <source>
        <dbReference type="ARBA" id="ARBA00022912"/>
    </source>
</evidence>
<accession>A0ABD0L6N9</accession>
<evidence type="ECO:0000313" key="7">
    <source>
        <dbReference type="EMBL" id="KAK7494802.1"/>
    </source>
</evidence>
<dbReference type="CDD" id="cd14498">
    <property type="entry name" value="DSP"/>
    <property type="match status" value="1"/>
</dbReference>
<reference evidence="7 8" key="1">
    <citation type="journal article" date="2023" name="Sci. Data">
        <title>Genome assembly of the Korean intertidal mud-creeper Batillaria attramentaria.</title>
        <authorList>
            <person name="Patra A.K."/>
            <person name="Ho P.T."/>
            <person name="Jun S."/>
            <person name="Lee S.J."/>
            <person name="Kim Y."/>
            <person name="Won Y.J."/>
        </authorList>
    </citation>
    <scope>NUCLEOTIDE SEQUENCE [LARGE SCALE GENOMIC DNA]</scope>
    <source>
        <strain evidence="7">Wonlab-2016</strain>
    </source>
</reference>
<dbReference type="PROSITE" id="PS50054">
    <property type="entry name" value="TYR_PHOSPHATASE_DUAL"/>
    <property type="match status" value="1"/>
</dbReference>
<dbReference type="EMBL" id="JACVVK020000080">
    <property type="protein sequence ID" value="KAK7494802.1"/>
    <property type="molecule type" value="Genomic_DNA"/>
</dbReference>
<sequence>MYCIFCFHIVARDCALATVLSVSAVDLLSAHTDFLLLLTVVLCLSTERGCSTSPMTQPNKMKSVSRRPVLGRSQSFAATCYTGSGLETSQPAAAAMAGPAEVSSCDRVTQRGDGASLVTSKVADGAQAQRKPLRRQKSLAEFFGVVLYKSKVQLQELFSRRDRESLAAPGSGGATYISTEMTASSAGESVLTKRPVKQSSGIALGSQPDLLAGTSSQKRRHTPESLFCVAHTDTSGGERLLSSRSVDALHRDRRRDSEGCCVAPRAKEFLTPGRTNKSVTSATLVKSSSDSLCRLTLPTTADSVSLVKASSDNSCFVHSTNRMPLTNTPARLDRQGVLDSSSDQPDDDIGPTVSYVLDYLLVGSVEAVYNEPLLCRLEVDAIIDITNVAPHRVPADKKTICPCTCVRKQHFRSKLNLAVDDIEWENIEQYFADINAFISGCRRRGKRVLVVSYHGRSRAPAAVVQYLMHFYRIPLARALDHVRSCRPQARINPGFQRALERLQVRLAEEDTGQLSQLGPLPQLALPRPRTAWDEC</sequence>
<dbReference type="PANTHER" id="PTHR10159:SF519">
    <property type="entry name" value="DUAL SPECIFICITY PROTEIN PHOSPHATASE MPK3"/>
    <property type="match status" value="1"/>
</dbReference>
<dbReference type="InterPro" id="IPR020422">
    <property type="entry name" value="TYR_PHOSPHATASE_DUAL_dom"/>
</dbReference>
<dbReference type="AlphaFoldDB" id="A0ABD0L6N9"/>
<dbReference type="GO" id="GO:0004725">
    <property type="term" value="F:protein tyrosine phosphatase activity"/>
    <property type="evidence" value="ECO:0007669"/>
    <property type="project" value="UniProtKB-EC"/>
</dbReference>
<dbReference type="SMART" id="SM00195">
    <property type="entry name" value="DSPc"/>
    <property type="match status" value="1"/>
</dbReference>
<proteinExistence type="inferred from homology"/>
<evidence type="ECO:0000256" key="1">
    <source>
        <dbReference type="ARBA" id="ARBA00008601"/>
    </source>
</evidence>
<gene>
    <name evidence="7" type="ORF">BaRGS_00013929</name>
</gene>
<dbReference type="SUPFAM" id="SSF52799">
    <property type="entry name" value="(Phosphotyrosine protein) phosphatases II"/>
    <property type="match status" value="1"/>
</dbReference>
<comment type="similarity">
    <text evidence="1">Belongs to the protein-tyrosine phosphatase family. Non-receptor class dual specificity subfamily.</text>
</comment>
<evidence type="ECO:0000256" key="2">
    <source>
        <dbReference type="ARBA" id="ARBA00013064"/>
    </source>
</evidence>
<keyword evidence="8" id="KW-1185">Reference proteome</keyword>
<comment type="caution">
    <text evidence="7">The sequence shown here is derived from an EMBL/GenBank/DDBJ whole genome shotgun (WGS) entry which is preliminary data.</text>
</comment>
<organism evidence="7 8">
    <name type="scientific">Batillaria attramentaria</name>
    <dbReference type="NCBI Taxonomy" id="370345"/>
    <lineage>
        <taxon>Eukaryota</taxon>
        <taxon>Metazoa</taxon>
        <taxon>Spiralia</taxon>
        <taxon>Lophotrochozoa</taxon>
        <taxon>Mollusca</taxon>
        <taxon>Gastropoda</taxon>
        <taxon>Caenogastropoda</taxon>
        <taxon>Sorbeoconcha</taxon>
        <taxon>Cerithioidea</taxon>
        <taxon>Batillariidae</taxon>
        <taxon>Batillaria</taxon>
    </lineage>
</organism>